<name>A0ABQ8SN58_PERAM</name>
<sequence>MRKRVVNEKLYYSPLLRTSIHFSEDCVPKLCMNRGTLSSCGYWTTRKNRVSRNSHTRSTSCESWIKMETEMLVTKFRSESFEKNNYATLYNTEYLSFSFKAFEYASFTLLLSYTTCPAHCSLLEFTDFVIITLQAASRDYWLSRPASVECSYATLDGFCNGTRGGPTRGRSFLSDQQGEVAEAGMTYRMTVALFVSPFLVPGPGIGNLCDGRSISGQKIAPRQCVVNISWWRLIVWTIAISPGGAGSSNKSADEARSGRPVIAATPPNVRGLIKTAITHPQSRLRTVFHLFGPMKKFLRRQRFSSDEEVKSVMRRWLRMKKWCHDGNRKT</sequence>
<proteinExistence type="predicted"/>
<protein>
    <submittedName>
        <fullName evidence="1">Uncharacterized protein</fullName>
    </submittedName>
</protein>
<comment type="caution">
    <text evidence="1">The sequence shown here is derived from an EMBL/GenBank/DDBJ whole genome shotgun (WGS) entry which is preliminary data.</text>
</comment>
<dbReference type="Proteomes" id="UP001148838">
    <property type="component" value="Unassembled WGS sequence"/>
</dbReference>
<keyword evidence="2" id="KW-1185">Reference proteome</keyword>
<accession>A0ABQ8SN58</accession>
<organism evidence="1 2">
    <name type="scientific">Periplaneta americana</name>
    <name type="common">American cockroach</name>
    <name type="synonym">Blatta americana</name>
    <dbReference type="NCBI Taxonomy" id="6978"/>
    <lineage>
        <taxon>Eukaryota</taxon>
        <taxon>Metazoa</taxon>
        <taxon>Ecdysozoa</taxon>
        <taxon>Arthropoda</taxon>
        <taxon>Hexapoda</taxon>
        <taxon>Insecta</taxon>
        <taxon>Pterygota</taxon>
        <taxon>Neoptera</taxon>
        <taxon>Polyneoptera</taxon>
        <taxon>Dictyoptera</taxon>
        <taxon>Blattodea</taxon>
        <taxon>Blattoidea</taxon>
        <taxon>Blattidae</taxon>
        <taxon>Blattinae</taxon>
        <taxon>Periplaneta</taxon>
    </lineage>
</organism>
<evidence type="ECO:0000313" key="1">
    <source>
        <dbReference type="EMBL" id="KAJ4435611.1"/>
    </source>
</evidence>
<reference evidence="1 2" key="1">
    <citation type="journal article" date="2022" name="Allergy">
        <title>Genome assembly and annotation of Periplaneta americana reveal a comprehensive cockroach allergen profile.</title>
        <authorList>
            <person name="Wang L."/>
            <person name="Xiong Q."/>
            <person name="Saelim N."/>
            <person name="Wang L."/>
            <person name="Nong W."/>
            <person name="Wan A.T."/>
            <person name="Shi M."/>
            <person name="Liu X."/>
            <person name="Cao Q."/>
            <person name="Hui J.H.L."/>
            <person name="Sookrung N."/>
            <person name="Leung T.F."/>
            <person name="Tungtrongchitr A."/>
            <person name="Tsui S.K.W."/>
        </authorList>
    </citation>
    <scope>NUCLEOTIDE SEQUENCE [LARGE SCALE GENOMIC DNA]</scope>
    <source>
        <strain evidence="1">PWHHKU_190912</strain>
    </source>
</reference>
<dbReference type="EMBL" id="JAJSOF020000023">
    <property type="protein sequence ID" value="KAJ4435611.1"/>
    <property type="molecule type" value="Genomic_DNA"/>
</dbReference>
<evidence type="ECO:0000313" key="2">
    <source>
        <dbReference type="Proteomes" id="UP001148838"/>
    </source>
</evidence>
<gene>
    <name evidence="1" type="ORF">ANN_18227</name>
</gene>